<keyword evidence="7" id="KW-1185">Reference proteome</keyword>
<keyword evidence="3" id="KW-0378">Hydrolase</keyword>
<sequence length="357" mass="37781">MTSLLVQIAPPLISDRAVLDSGHPRRGIGPHLIHILGRNDMYSIGPLTVAPGERAQGLIPVGTSSYGVDLGIPLIVVNGAQDGPVLCVDAGVHGDEYDGQEAIRRVLAEIDPDTLRGTVVGIPCLNTPAFEVAARASGIDHLNLNRIFPGDSEGSYSQRLAATFVEQVVPAVDAVVDLHTGGAYGEIAPLVILQGGYEDLATDLALAAGHELVWKGGKWGGTVRHPVLAAGKPAITIECGGATYRETNVEHHMNSIRNILRSLGMIDGEAELRDTYTTVSGTFARSAAGGFFVARAEPGETCKEGDLIATITDHYGNTLEEVSAPQDGIVLWVRRIRTVRPGDEVVIFGEVLGEIRP</sequence>
<dbReference type="Proteomes" id="UP001061298">
    <property type="component" value="Chromosome"/>
</dbReference>
<evidence type="ECO:0000256" key="4">
    <source>
        <dbReference type="ARBA" id="ARBA00022833"/>
    </source>
</evidence>
<dbReference type="SUPFAM" id="SSF53187">
    <property type="entry name" value="Zn-dependent exopeptidases"/>
    <property type="match status" value="1"/>
</dbReference>
<comment type="cofactor">
    <cofactor evidence="1">
        <name>Zn(2+)</name>
        <dbReference type="ChEBI" id="CHEBI:29105"/>
    </cofactor>
</comment>
<name>A0ABY6DXS1_9ACTN</name>
<dbReference type="InterPro" id="IPR055438">
    <property type="entry name" value="AstE_AspA_cat"/>
</dbReference>
<gene>
    <name evidence="6" type="ORF">N8I84_06025</name>
</gene>
<dbReference type="Gene3D" id="3.40.630.10">
    <property type="entry name" value="Zn peptidases"/>
    <property type="match status" value="1"/>
</dbReference>
<dbReference type="PANTHER" id="PTHR37326">
    <property type="entry name" value="BLL3975 PROTEIN"/>
    <property type="match status" value="1"/>
</dbReference>
<keyword evidence="2" id="KW-0479">Metal-binding</keyword>
<evidence type="ECO:0000259" key="5">
    <source>
        <dbReference type="Pfam" id="PF24827"/>
    </source>
</evidence>
<evidence type="ECO:0000256" key="2">
    <source>
        <dbReference type="ARBA" id="ARBA00022723"/>
    </source>
</evidence>
<dbReference type="InterPro" id="IPR053138">
    <property type="entry name" value="N-alpha-Ac-DABA_deacetylase"/>
</dbReference>
<dbReference type="InterPro" id="IPR043795">
    <property type="entry name" value="N-alpha-Ac-DABA-like"/>
</dbReference>
<keyword evidence="4" id="KW-0862">Zinc</keyword>
<dbReference type="Pfam" id="PF24827">
    <property type="entry name" value="AstE_AspA_cat"/>
    <property type="match status" value="1"/>
</dbReference>
<dbReference type="PANTHER" id="PTHR37326:SF1">
    <property type="entry name" value="BLL3975 PROTEIN"/>
    <property type="match status" value="1"/>
</dbReference>
<organism evidence="6 7">
    <name type="scientific">Streptomyces cynarae</name>
    <dbReference type="NCBI Taxonomy" id="2981134"/>
    <lineage>
        <taxon>Bacteria</taxon>
        <taxon>Bacillati</taxon>
        <taxon>Actinomycetota</taxon>
        <taxon>Actinomycetes</taxon>
        <taxon>Kitasatosporales</taxon>
        <taxon>Streptomycetaceae</taxon>
        <taxon>Streptomyces</taxon>
    </lineage>
</organism>
<dbReference type="PIRSF" id="PIRSF039012">
    <property type="entry name" value="ASP"/>
    <property type="match status" value="1"/>
</dbReference>
<feature type="domain" description="Succinylglutamate desuccinylase/Aspartoacylase catalytic" evidence="5">
    <location>
        <begin position="83"/>
        <end position="250"/>
    </location>
</feature>
<proteinExistence type="predicted"/>
<evidence type="ECO:0000256" key="3">
    <source>
        <dbReference type="ARBA" id="ARBA00022801"/>
    </source>
</evidence>
<evidence type="ECO:0000313" key="6">
    <source>
        <dbReference type="EMBL" id="UXY18326.1"/>
    </source>
</evidence>
<protein>
    <submittedName>
        <fullName evidence="6">M14 family metallopeptidase</fullName>
    </submittedName>
</protein>
<dbReference type="CDD" id="cd06230">
    <property type="entry name" value="M14_ASTE_ASPA_like"/>
    <property type="match status" value="1"/>
</dbReference>
<accession>A0ABY6DXS1</accession>
<evidence type="ECO:0000256" key="1">
    <source>
        <dbReference type="ARBA" id="ARBA00001947"/>
    </source>
</evidence>
<dbReference type="EMBL" id="CP106793">
    <property type="protein sequence ID" value="UXY18326.1"/>
    <property type="molecule type" value="Genomic_DNA"/>
</dbReference>
<reference evidence="6" key="1">
    <citation type="submission" date="2022-10" db="EMBL/GenBank/DDBJ databases">
        <authorList>
            <person name="Mo P."/>
        </authorList>
    </citation>
    <scope>NUCLEOTIDE SEQUENCE</scope>
    <source>
        <strain evidence="6">HUAS 13-4</strain>
    </source>
</reference>
<evidence type="ECO:0000313" key="7">
    <source>
        <dbReference type="Proteomes" id="UP001061298"/>
    </source>
</evidence>
<dbReference type="RefSeq" id="WP_263228578.1">
    <property type="nucleotide sequence ID" value="NZ_CP106793.1"/>
</dbReference>